<proteinExistence type="inferred from homology"/>
<dbReference type="EMBL" id="QFQP01000019">
    <property type="protein sequence ID" value="PZR09903.1"/>
    <property type="molecule type" value="Genomic_DNA"/>
</dbReference>
<evidence type="ECO:0000256" key="1">
    <source>
        <dbReference type="ARBA" id="ARBA00005395"/>
    </source>
</evidence>
<feature type="domain" description="N-acetyltransferase" evidence="6">
    <location>
        <begin position="1"/>
        <end position="143"/>
    </location>
</feature>
<dbReference type="Pfam" id="PF00583">
    <property type="entry name" value="Acetyltransf_1"/>
    <property type="match status" value="1"/>
</dbReference>
<keyword evidence="3 7" id="KW-0808">Transferase</keyword>
<dbReference type="AlphaFoldDB" id="A0A2W5TA31"/>
<dbReference type="InterPro" id="IPR000182">
    <property type="entry name" value="GNAT_dom"/>
</dbReference>
<dbReference type="PROSITE" id="PS51186">
    <property type="entry name" value="GNAT"/>
    <property type="match status" value="1"/>
</dbReference>
<dbReference type="EC" id="2.3.1.266" evidence="5"/>
<dbReference type="SUPFAM" id="SSF55729">
    <property type="entry name" value="Acyl-CoA N-acyltransferases (Nat)"/>
    <property type="match status" value="1"/>
</dbReference>
<organism evidence="7 8">
    <name type="scientific">Archangium gephyra</name>
    <dbReference type="NCBI Taxonomy" id="48"/>
    <lineage>
        <taxon>Bacteria</taxon>
        <taxon>Pseudomonadati</taxon>
        <taxon>Myxococcota</taxon>
        <taxon>Myxococcia</taxon>
        <taxon>Myxococcales</taxon>
        <taxon>Cystobacterineae</taxon>
        <taxon>Archangiaceae</taxon>
        <taxon>Archangium</taxon>
    </lineage>
</organism>
<dbReference type="PANTHER" id="PTHR43420:SF44">
    <property type="entry name" value="ACETYLTRANSFERASE YPEA"/>
    <property type="match status" value="1"/>
</dbReference>
<evidence type="ECO:0000256" key="2">
    <source>
        <dbReference type="ARBA" id="ARBA00022490"/>
    </source>
</evidence>
<dbReference type="InterPro" id="IPR016181">
    <property type="entry name" value="Acyl_CoA_acyltransferase"/>
</dbReference>
<dbReference type="InterPro" id="IPR050680">
    <property type="entry name" value="YpeA/RimI_acetyltransf"/>
</dbReference>
<comment type="similarity">
    <text evidence="1 5">Belongs to the acetyltransferase family. RimI subfamily.</text>
</comment>
<comment type="subcellular location">
    <subcellularLocation>
        <location evidence="5">Cytoplasm</location>
    </subcellularLocation>
</comment>
<reference evidence="7 8" key="1">
    <citation type="submission" date="2017-08" db="EMBL/GenBank/DDBJ databases">
        <title>Infants hospitalized years apart are colonized by the same room-sourced microbial strains.</title>
        <authorList>
            <person name="Brooks B."/>
            <person name="Olm M.R."/>
            <person name="Firek B.A."/>
            <person name="Baker R."/>
            <person name="Thomas B.C."/>
            <person name="Morowitz M.J."/>
            <person name="Banfield J.F."/>
        </authorList>
    </citation>
    <scope>NUCLEOTIDE SEQUENCE [LARGE SCALE GENOMIC DNA]</scope>
    <source>
        <strain evidence="7">S2_003_000_R2_14</strain>
    </source>
</reference>
<dbReference type="NCBIfam" id="TIGR01575">
    <property type="entry name" value="rimI"/>
    <property type="match status" value="1"/>
</dbReference>
<dbReference type="CDD" id="cd04301">
    <property type="entry name" value="NAT_SF"/>
    <property type="match status" value="1"/>
</dbReference>
<comment type="function">
    <text evidence="5">Acetylates the N-terminal alanine of ribosomal protein bS18.</text>
</comment>
<comment type="catalytic activity">
    <reaction evidence="5">
        <text>N-terminal L-alanyl-[ribosomal protein bS18] + acetyl-CoA = N-terminal N(alpha)-acetyl-L-alanyl-[ribosomal protein bS18] + CoA + H(+)</text>
        <dbReference type="Rhea" id="RHEA:43756"/>
        <dbReference type="Rhea" id="RHEA-COMP:10676"/>
        <dbReference type="Rhea" id="RHEA-COMP:10677"/>
        <dbReference type="ChEBI" id="CHEBI:15378"/>
        <dbReference type="ChEBI" id="CHEBI:57287"/>
        <dbReference type="ChEBI" id="CHEBI:57288"/>
        <dbReference type="ChEBI" id="CHEBI:64718"/>
        <dbReference type="ChEBI" id="CHEBI:83683"/>
        <dbReference type="EC" id="2.3.1.266"/>
    </reaction>
</comment>
<evidence type="ECO:0000256" key="5">
    <source>
        <dbReference type="RuleBase" id="RU363094"/>
    </source>
</evidence>
<dbReference type="Gene3D" id="3.40.630.30">
    <property type="match status" value="1"/>
</dbReference>
<dbReference type="PANTHER" id="PTHR43420">
    <property type="entry name" value="ACETYLTRANSFERASE"/>
    <property type="match status" value="1"/>
</dbReference>
<evidence type="ECO:0000256" key="3">
    <source>
        <dbReference type="ARBA" id="ARBA00022679"/>
    </source>
</evidence>
<evidence type="ECO:0000313" key="7">
    <source>
        <dbReference type="EMBL" id="PZR09903.1"/>
    </source>
</evidence>
<protein>
    <recommendedName>
        <fullName evidence="5">[Ribosomal protein bS18]-alanine N-acetyltransferase</fullName>
        <ecNumber evidence="5">2.3.1.266</ecNumber>
    </recommendedName>
</protein>
<evidence type="ECO:0000259" key="6">
    <source>
        <dbReference type="PROSITE" id="PS51186"/>
    </source>
</evidence>
<comment type="caution">
    <text evidence="7">The sequence shown here is derived from an EMBL/GenBank/DDBJ whole genome shotgun (WGS) entry which is preliminary data.</text>
</comment>
<gene>
    <name evidence="7" type="primary">rimI</name>
    <name evidence="7" type="ORF">DI536_21475</name>
</gene>
<dbReference type="Proteomes" id="UP000249061">
    <property type="component" value="Unassembled WGS sequence"/>
</dbReference>
<evidence type="ECO:0000256" key="4">
    <source>
        <dbReference type="ARBA" id="ARBA00023315"/>
    </source>
</evidence>
<name>A0A2W5TA31_9BACT</name>
<dbReference type="GO" id="GO:0005737">
    <property type="term" value="C:cytoplasm"/>
    <property type="evidence" value="ECO:0007669"/>
    <property type="project" value="UniProtKB-SubCell"/>
</dbReference>
<keyword evidence="4" id="KW-0012">Acyltransferase</keyword>
<sequence length="143" mass="16265">MTLADLPAVMEIEHQAFTNPWSMEMVKKELTQEWSTILLIEESSAAGWQIRAFSIFWLVTDEVHILNVATDGAVRRRGFGRQVMEASLAVGRAQKCVKAILEVRRSNDAAQSLYRSLGFRMVGMRPAYYQDNREDAVVMILDL</sequence>
<dbReference type="InterPro" id="IPR006464">
    <property type="entry name" value="AcTrfase_RimI/Ard1"/>
</dbReference>
<dbReference type="GO" id="GO:0008999">
    <property type="term" value="F:protein-N-terminal-alanine acetyltransferase activity"/>
    <property type="evidence" value="ECO:0007669"/>
    <property type="project" value="UniProtKB-EC"/>
</dbReference>
<evidence type="ECO:0000313" key="8">
    <source>
        <dbReference type="Proteomes" id="UP000249061"/>
    </source>
</evidence>
<accession>A0A2W5TA31</accession>
<keyword evidence="2 5" id="KW-0963">Cytoplasm</keyword>